<feature type="transmembrane region" description="Helical" evidence="7">
    <location>
        <begin position="12"/>
        <end position="31"/>
    </location>
</feature>
<name>A0A377GZH9_9FUSO</name>
<feature type="transmembrane region" description="Helical" evidence="7">
    <location>
        <begin position="182"/>
        <end position="201"/>
    </location>
</feature>
<evidence type="ECO:0000256" key="4">
    <source>
        <dbReference type="ARBA" id="ARBA00022692"/>
    </source>
</evidence>
<keyword evidence="9" id="KW-0012">Acyltransferase</keyword>
<evidence type="ECO:0000313" key="10">
    <source>
        <dbReference type="Proteomes" id="UP000255328"/>
    </source>
</evidence>
<evidence type="ECO:0000313" key="9">
    <source>
        <dbReference type="EMBL" id="STO31984.1"/>
    </source>
</evidence>
<dbReference type="InterPro" id="IPR002656">
    <property type="entry name" value="Acyl_transf_3_dom"/>
</dbReference>
<proteinExistence type="inferred from homology"/>
<dbReference type="GO" id="GO:0009246">
    <property type="term" value="P:enterobacterial common antigen biosynthetic process"/>
    <property type="evidence" value="ECO:0007669"/>
    <property type="project" value="TreeGrafter"/>
</dbReference>
<comment type="similarity">
    <text evidence="2">Belongs to the acyltransferase 3 family.</text>
</comment>
<keyword evidence="9" id="KW-0808">Transferase</keyword>
<evidence type="ECO:0000256" key="1">
    <source>
        <dbReference type="ARBA" id="ARBA00004651"/>
    </source>
</evidence>
<dbReference type="AlphaFoldDB" id="A0A377GZH9"/>
<dbReference type="Pfam" id="PF01757">
    <property type="entry name" value="Acyl_transf_3"/>
    <property type="match status" value="1"/>
</dbReference>
<dbReference type="RefSeq" id="WP_115270777.1">
    <property type="nucleotide sequence ID" value="NZ_CASFEE010000054.1"/>
</dbReference>
<dbReference type="EMBL" id="UGGU01000003">
    <property type="protein sequence ID" value="STO31984.1"/>
    <property type="molecule type" value="Genomic_DNA"/>
</dbReference>
<evidence type="ECO:0000256" key="5">
    <source>
        <dbReference type="ARBA" id="ARBA00022989"/>
    </source>
</evidence>
<keyword evidence="3" id="KW-1003">Cell membrane</keyword>
<evidence type="ECO:0000256" key="6">
    <source>
        <dbReference type="ARBA" id="ARBA00023136"/>
    </source>
</evidence>
<dbReference type="GO" id="GO:0016413">
    <property type="term" value="F:O-acetyltransferase activity"/>
    <property type="evidence" value="ECO:0007669"/>
    <property type="project" value="TreeGrafter"/>
</dbReference>
<dbReference type="OrthoDB" id="7579632at2"/>
<accession>A0A377GZH9</accession>
<sequence length="352" mass="41382">MYLNFLNYFRGFAIFLIVMGHSFYITNFFNLSNPIGNPFFRKLFFTMTTGGTSLFVFISGFLFHHIFYSRGFNFKKFMKNKFKNVFLPYLIIITPIIMIKFPETLTETSINISDIIRLILMYLSGALLDSTWYIPFAFLLFISSPLFIRYIEAKKGKILIIIIGLLIGMLIHRPAHNLHINVIQALLYFSPAYCLGIYISQNKEKLLPYLKKYNSFIFLLWIGMGIFQVHINKFMNMHKANMFVYNGIDLMGIQKIIVCLFFVGLFYKIQDKKYILIEKPLSLLANYSFPIFFIHNYSILITKYFLEKYNLTLNFSYLGLILFTTYICIVSMIFTKIIKLIFKKNSRMIIGG</sequence>
<feature type="transmembrane region" description="Helical" evidence="7">
    <location>
        <begin position="317"/>
        <end position="338"/>
    </location>
</feature>
<feature type="domain" description="Acyltransferase 3" evidence="8">
    <location>
        <begin position="4"/>
        <end position="330"/>
    </location>
</feature>
<feature type="transmembrane region" description="Helical" evidence="7">
    <location>
        <begin position="158"/>
        <end position="176"/>
    </location>
</feature>
<reference evidence="9 10" key="1">
    <citation type="submission" date="2018-06" db="EMBL/GenBank/DDBJ databases">
        <authorList>
            <consortium name="Pathogen Informatics"/>
            <person name="Doyle S."/>
        </authorList>
    </citation>
    <scope>NUCLEOTIDE SEQUENCE [LARGE SCALE GENOMIC DNA]</scope>
    <source>
        <strain evidence="9 10">NCTC10723</strain>
    </source>
</reference>
<feature type="transmembrane region" description="Helical" evidence="7">
    <location>
        <begin position="251"/>
        <end position="269"/>
    </location>
</feature>
<dbReference type="Proteomes" id="UP000255328">
    <property type="component" value="Unassembled WGS sequence"/>
</dbReference>
<dbReference type="GO" id="GO:0005886">
    <property type="term" value="C:plasma membrane"/>
    <property type="evidence" value="ECO:0007669"/>
    <property type="project" value="UniProtKB-SubCell"/>
</dbReference>
<keyword evidence="6 7" id="KW-0472">Membrane</keyword>
<feature type="transmembrane region" description="Helical" evidence="7">
    <location>
        <begin position="84"/>
        <end position="101"/>
    </location>
</feature>
<dbReference type="PANTHER" id="PTHR40074:SF2">
    <property type="entry name" value="O-ACETYLTRANSFERASE WECH"/>
    <property type="match status" value="1"/>
</dbReference>
<dbReference type="PANTHER" id="PTHR40074">
    <property type="entry name" value="O-ACETYLTRANSFERASE WECH"/>
    <property type="match status" value="1"/>
</dbReference>
<evidence type="ECO:0000256" key="7">
    <source>
        <dbReference type="SAM" id="Phobius"/>
    </source>
</evidence>
<evidence type="ECO:0000256" key="2">
    <source>
        <dbReference type="ARBA" id="ARBA00007400"/>
    </source>
</evidence>
<feature type="transmembrane region" description="Helical" evidence="7">
    <location>
        <begin position="132"/>
        <end position="151"/>
    </location>
</feature>
<keyword evidence="4 7" id="KW-0812">Transmembrane</keyword>
<feature type="transmembrane region" description="Helical" evidence="7">
    <location>
        <begin position="281"/>
        <end position="305"/>
    </location>
</feature>
<protein>
    <submittedName>
        <fullName evidence="9">Acyltransferase family</fullName>
    </submittedName>
</protein>
<organism evidence="9 10">
    <name type="scientific">Fusobacterium necrogenes</name>
    <dbReference type="NCBI Taxonomy" id="858"/>
    <lineage>
        <taxon>Bacteria</taxon>
        <taxon>Fusobacteriati</taxon>
        <taxon>Fusobacteriota</taxon>
        <taxon>Fusobacteriia</taxon>
        <taxon>Fusobacteriales</taxon>
        <taxon>Fusobacteriaceae</taxon>
        <taxon>Fusobacterium</taxon>
    </lineage>
</organism>
<keyword evidence="10" id="KW-1185">Reference proteome</keyword>
<keyword evidence="5 7" id="KW-1133">Transmembrane helix</keyword>
<feature type="transmembrane region" description="Helical" evidence="7">
    <location>
        <begin position="213"/>
        <end position="231"/>
    </location>
</feature>
<comment type="subcellular location">
    <subcellularLocation>
        <location evidence="1">Cell membrane</location>
        <topology evidence="1">Multi-pass membrane protein</topology>
    </subcellularLocation>
</comment>
<evidence type="ECO:0000256" key="3">
    <source>
        <dbReference type="ARBA" id="ARBA00022475"/>
    </source>
</evidence>
<feature type="transmembrane region" description="Helical" evidence="7">
    <location>
        <begin position="43"/>
        <end position="63"/>
    </location>
</feature>
<gene>
    <name evidence="9" type="ORF">NCTC10723_01448</name>
</gene>
<evidence type="ECO:0000259" key="8">
    <source>
        <dbReference type="Pfam" id="PF01757"/>
    </source>
</evidence>